<dbReference type="AlphaFoldDB" id="A0A0A2XDI9"/>
<organism evidence="1 2">
    <name type="scientific">Gallibacterium anatis</name>
    <dbReference type="NCBI Taxonomy" id="750"/>
    <lineage>
        <taxon>Bacteria</taxon>
        <taxon>Pseudomonadati</taxon>
        <taxon>Pseudomonadota</taxon>
        <taxon>Gammaproteobacteria</taxon>
        <taxon>Pasteurellales</taxon>
        <taxon>Pasteurellaceae</taxon>
        <taxon>Gallibacterium</taxon>
    </lineage>
</organism>
<dbReference type="EMBL" id="JPXS01000045">
    <property type="protein sequence ID" value="KGQ30486.1"/>
    <property type="molecule type" value="Genomic_DNA"/>
</dbReference>
<dbReference type="Pfam" id="PF10012">
    <property type="entry name" value="DUF2255"/>
    <property type="match status" value="1"/>
</dbReference>
<reference evidence="1 2" key="1">
    <citation type="submission" date="2014-08" db="EMBL/GenBank/DDBJ databases">
        <title>Chaperone-usher fimbriae in a diverse selection of Gallibacterium genomes.</title>
        <authorList>
            <person name="Kudirkiene E."/>
            <person name="Bager R.J."/>
            <person name="Johnson T.J."/>
            <person name="Bojesen A.M."/>
        </authorList>
    </citation>
    <scope>NUCLEOTIDE SEQUENCE [LARGE SCALE GENOMIC DNA]</scope>
    <source>
        <strain evidence="1 2">20558/3kl.</strain>
    </source>
</reference>
<proteinExistence type="predicted"/>
<dbReference type="Proteomes" id="UP000030526">
    <property type="component" value="Unassembled WGS sequence"/>
</dbReference>
<dbReference type="RefSeq" id="WP_039084379.1">
    <property type="nucleotide sequence ID" value="NZ_JPXS01000045.1"/>
</dbReference>
<dbReference type="PIRSF" id="PIRSF028498">
    <property type="entry name" value="UCP028498"/>
    <property type="match status" value="1"/>
</dbReference>
<name>A0A0A2XDI9_9PAST</name>
<evidence type="ECO:0000313" key="2">
    <source>
        <dbReference type="Proteomes" id="UP000030526"/>
    </source>
</evidence>
<evidence type="ECO:0000313" key="1">
    <source>
        <dbReference type="EMBL" id="KGQ30486.1"/>
    </source>
</evidence>
<accession>A0A0A2XDI9</accession>
<comment type="caution">
    <text evidence="1">The sequence shown here is derived from an EMBL/GenBank/DDBJ whole genome shotgun (WGS) entry which is preliminary data.</text>
</comment>
<evidence type="ECO:0008006" key="3">
    <source>
        <dbReference type="Google" id="ProtNLM"/>
    </source>
</evidence>
<dbReference type="InterPro" id="IPR016888">
    <property type="entry name" value="UCP028498"/>
</dbReference>
<sequence>MWDIKTLNQINQADDLKIAPFHPDMQTTGTPTWIWEVVVENRLFVRAYFGANSRWFQAALAQKEGKIYAVNAVYDVRFEHIVDDVLNDKIDIAYRQKYAGSPYVEHMISTACRNATMEIIFVKKEA</sequence>
<gene>
    <name evidence="1" type="ORF">JP32_08660</name>
</gene>
<protein>
    <recommendedName>
        <fullName evidence="3">DUF2255 domain-containing protein</fullName>
    </recommendedName>
</protein>